<feature type="transmembrane region" description="Helical" evidence="1">
    <location>
        <begin position="63"/>
        <end position="79"/>
    </location>
</feature>
<proteinExistence type="predicted"/>
<keyword evidence="4" id="KW-1185">Reference proteome</keyword>
<keyword evidence="1" id="KW-0472">Membrane</keyword>
<feature type="transmembrane region" description="Helical" evidence="1">
    <location>
        <begin position="315"/>
        <end position="334"/>
    </location>
</feature>
<sequence>MNVLSEINNKDKFIRPVYVSFLFALIVGIGVIVSGTSNTMFLLAIFIFLANVFCSFEQRNSRILALLLLITAYILMVATNNNSGANGDYRAYHGLYEHFSYGGSISNITGYRAEYGYMVLMLAVSKLGISYNMFLAVLAAVSITLIHSTVSKITTNYNLVLSCYMLSPFFYDVFQFRYFFAYSIVVFALKYILFENKKNYLKYAALVIISSFFHTATLFFLLYLVLKLNVRLFIKLALLVSVFVTVANFVMKKNMVDIIYSFINFSKLEYYTSGTIKYQLNSFTPVMIILVILYFVFIAKSIYDKDPSFTNRQILWVNLLNILIFPLLLVSLDFERFLRPILLINYALIAEHNKRLFGSKRNLILISLLVVVGLRQYFMNDVTNIILENNYIFAYFNNLF</sequence>
<feature type="transmembrane region" description="Helical" evidence="1">
    <location>
        <begin position="232"/>
        <end position="251"/>
    </location>
</feature>
<dbReference type="Proteomes" id="UP000070252">
    <property type="component" value="Unassembled WGS sequence"/>
</dbReference>
<evidence type="ECO:0000313" key="3">
    <source>
        <dbReference type="EMBL" id="SDN26281.1"/>
    </source>
</evidence>
<name>A0A1G9ZZG5_9BACL</name>
<dbReference type="AlphaFoldDB" id="A0A1G9ZZG5"/>
<feature type="transmembrane region" description="Helical" evidence="1">
    <location>
        <begin position="176"/>
        <end position="193"/>
    </location>
</feature>
<feature type="transmembrane region" description="Helical" evidence="1">
    <location>
        <begin position="362"/>
        <end position="378"/>
    </location>
</feature>
<evidence type="ECO:0000313" key="5">
    <source>
        <dbReference type="Proteomes" id="UP000182783"/>
    </source>
</evidence>
<evidence type="ECO:0000313" key="4">
    <source>
        <dbReference type="Proteomes" id="UP000070252"/>
    </source>
</evidence>
<feature type="transmembrane region" description="Helical" evidence="1">
    <location>
        <begin position="115"/>
        <end position="141"/>
    </location>
</feature>
<reference evidence="3 5" key="2">
    <citation type="submission" date="2016-10" db="EMBL/GenBank/DDBJ databases">
        <authorList>
            <person name="de Groot N.N."/>
        </authorList>
    </citation>
    <scope>NUCLEOTIDE SEQUENCE [LARGE SCALE GENOMIC DNA]</scope>
    <source>
        <strain evidence="3 5">CGMCC 1.10239</strain>
    </source>
</reference>
<dbReference type="EMBL" id="LIPY01000082">
    <property type="protein sequence ID" value="KWX79917.1"/>
    <property type="molecule type" value="Genomic_DNA"/>
</dbReference>
<dbReference type="InterPro" id="IPR049458">
    <property type="entry name" value="EpsG-like"/>
</dbReference>
<feature type="transmembrane region" description="Helical" evidence="1">
    <location>
        <begin position="39"/>
        <end position="56"/>
    </location>
</feature>
<keyword evidence="1" id="KW-0812">Transmembrane</keyword>
<dbReference type="RefSeq" id="WP_062519402.1">
    <property type="nucleotide sequence ID" value="NZ_CP048429.1"/>
</dbReference>
<gene>
    <name evidence="2" type="ORF">AML91_01745</name>
    <name evidence="3" type="ORF">SAMN05216191_1342</name>
</gene>
<feature type="transmembrane region" description="Helical" evidence="1">
    <location>
        <begin position="205"/>
        <end position="226"/>
    </location>
</feature>
<evidence type="ECO:0000313" key="2">
    <source>
        <dbReference type="EMBL" id="KWX79917.1"/>
    </source>
</evidence>
<evidence type="ECO:0000256" key="1">
    <source>
        <dbReference type="SAM" id="Phobius"/>
    </source>
</evidence>
<organism evidence="3 5">
    <name type="scientific">Paenibacillus jilunlii</name>
    <dbReference type="NCBI Taxonomy" id="682956"/>
    <lineage>
        <taxon>Bacteria</taxon>
        <taxon>Bacillati</taxon>
        <taxon>Bacillota</taxon>
        <taxon>Bacilli</taxon>
        <taxon>Bacillales</taxon>
        <taxon>Paenibacillaceae</taxon>
        <taxon>Paenibacillus</taxon>
    </lineage>
</organism>
<accession>A0A1G9ZZG5</accession>
<feature type="transmembrane region" description="Helical" evidence="1">
    <location>
        <begin position="283"/>
        <end position="303"/>
    </location>
</feature>
<keyword evidence="1" id="KW-1133">Transmembrane helix</keyword>
<dbReference type="EMBL" id="FNGM01000034">
    <property type="protein sequence ID" value="SDN26281.1"/>
    <property type="molecule type" value="Genomic_DNA"/>
</dbReference>
<feature type="transmembrane region" description="Helical" evidence="1">
    <location>
        <begin position="153"/>
        <end position="170"/>
    </location>
</feature>
<reference evidence="2 4" key="1">
    <citation type="submission" date="2015-08" db="EMBL/GenBank/DDBJ databases">
        <title>Genome of Paenibacillus jilunlii.</title>
        <authorList>
            <person name="Sant'Anna F.H."/>
            <person name="Ambrosini A."/>
            <person name="Souza R."/>
            <person name="Bach E."/>
            <person name="Fernandes G."/>
            <person name="Balsanelli E."/>
            <person name="Baura V.A."/>
            <person name="Pedrosa F.O."/>
            <person name="Souza E.M."/>
            <person name="Passaglia L."/>
        </authorList>
    </citation>
    <scope>NUCLEOTIDE SEQUENCE [LARGE SCALE GENOMIC DNA]</scope>
    <source>
        <strain evidence="2 4">DSM 23019</strain>
    </source>
</reference>
<protein>
    <submittedName>
        <fullName evidence="3">EpsG family protein</fullName>
    </submittedName>
</protein>
<feature type="transmembrane region" description="Helical" evidence="1">
    <location>
        <begin position="12"/>
        <end position="33"/>
    </location>
</feature>
<dbReference type="Pfam" id="PF14897">
    <property type="entry name" value="EpsG"/>
    <property type="match status" value="1"/>
</dbReference>
<dbReference type="Proteomes" id="UP000182783">
    <property type="component" value="Unassembled WGS sequence"/>
</dbReference>